<comment type="similarity">
    <text evidence="1">Belongs to the peptidase M20A family.</text>
</comment>
<dbReference type="PANTHER" id="PTHR45962">
    <property type="entry name" value="N-FATTY-ACYL-AMINO ACID SYNTHASE/HYDROLASE PM20D1"/>
    <property type="match status" value="1"/>
</dbReference>
<evidence type="ECO:0000313" key="7">
    <source>
        <dbReference type="EMBL" id="KAF5388643.1"/>
    </source>
</evidence>
<gene>
    <name evidence="7" type="ORF">D9757_004794</name>
</gene>
<dbReference type="FunFam" id="3.40.630.10:FF:000027">
    <property type="entry name" value="N-fatty-acyl-amino acid synthase/hydrolase PM20D1"/>
    <property type="match status" value="1"/>
</dbReference>
<dbReference type="SUPFAM" id="SSF53187">
    <property type="entry name" value="Zn-dependent exopeptidases"/>
    <property type="match status" value="1"/>
</dbReference>
<proteinExistence type="inferred from homology"/>
<keyword evidence="3" id="KW-0479">Metal-binding</keyword>
<dbReference type="OrthoDB" id="3064516at2759"/>
<evidence type="ECO:0000256" key="5">
    <source>
        <dbReference type="ARBA" id="ARBA00022833"/>
    </source>
</evidence>
<keyword evidence="4" id="KW-0378">Hydrolase</keyword>
<dbReference type="PROSITE" id="PS00759">
    <property type="entry name" value="ARGE_DAPE_CPG2_2"/>
    <property type="match status" value="1"/>
</dbReference>
<evidence type="ECO:0000256" key="3">
    <source>
        <dbReference type="ARBA" id="ARBA00022723"/>
    </source>
</evidence>
<dbReference type="InterPro" id="IPR047177">
    <property type="entry name" value="Pept_M20A"/>
</dbReference>
<protein>
    <recommendedName>
        <fullName evidence="9">Peptidase M20 dimerisation domain-containing protein</fullName>
    </recommendedName>
</protein>
<dbReference type="InterPro" id="IPR036264">
    <property type="entry name" value="Bact_exopeptidase_dim_dom"/>
</dbReference>
<dbReference type="GO" id="GO:0051603">
    <property type="term" value="P:proteolysis involved in protein catabolic process"/>
    <property type="evidence" value="ECO:0007669"/>
    <property type="project" value="TreeGrafter"/>
</dbReference>
<dbReference type="GO" id="GO:0000328">
    <property type="term" value="C:fungal-type vacuole lumen"/>
    <property type="evidence" value="ECO:0007669"/>
    <property type="project" value="TreeGrafter"/>
</dbReference>
<dbReference type="AlphaFoldDB" id="A0A8H5MC80"/>
<dbReference type="Gene3D" id="3.30.70.360">
    <property type="match status" value="1"/>
</dbReference>
<organism evidence="7 8">
    <name type="scientific">Collybiopsis confluens</name>
    <dbReference type="NCBI Taxonomy" id="2823264"/>
    <lineage>
        <taxon>Eukaryota</taxon>
        <taxon>Fungi</taxon>
        <taxon>Dikarya</taxon>
        <taxon>Basidiomycota</taxon>
        <taxon>Agaricomycotina</taxon>
        <taxon>Agaricomycetes</taxon>
        <taxon>Agaricomycetidae</taxon>
        <taxon>Agaricales</taxon>
        <taxon>Marasmiineae</taxon>
        <taxon>Omphalotaceae</taxon>
        <taxon>Collybiopsis</taxon>
    </lineage>
</organism>
<keyword evidence="6" id="KW-1133">Transmembrane helix</keyword>
<name>A0A8H5MC80_9AGAR</name>
<dbReference type="InterPro" id="IPR002933">
    <property type="entry name" value="Peptidase_M20"/>
</dbReference>
<keyword evidence="6" id="KW-0812">Transmembrane</keyword>
<dbReference type="Proteomes" id="UP000518752">
    <property type="component" value="Unassembled WGS sequence"/>
</dbReference>
<reference evidence="7 8" key="1">
    <citation type="journal article" date="2020" name="ISME J.">
        <title>Uncovering the hidden diversity of litter-decomposition mechanisms in mushroom-forming fungi.</title>
        <authorList>
            <person name="Floudas D."/>
            <person name="Bentzer J."/>
            <person name="Ahren D."/>
            <person name="Johansson T."/>
            <person name="Persson P."/>
            <person name="Tunlid A."/>
        </authorList>
    </citation>
    <scope>NUCLEOTIDE SEQUENCE [LARGE SCALE GENOMIC DNA]</scope>
    <source>
        <strain evidence="7 8">CBS 406.79</strain>
    </source>
</reference>
<dbReference type="Pfam" id="PF01546">
    <property type="entry name" value="Peptidase_M20"/>
    <property type="match status" value="1"/>
</dbReference>
<keyword evidence="5" id="KW-0862">Zinc</keyword>
<dbReference type="GO" id="GO:0046872">
    <property type="term" value="F:metal ion binding"/>
    <property type="evidence" value="ECO:0007669"/>
    <property type="project" value="UniProtKB-KW"/>
</dbReference>
<keyword evidence="6" id="KW-0472">Membrane</keyword>
<evidence type="ECO:0000256" key="6">
    <source>
        <dbReference type="SAM" id="Phobius"/>
    </source>
</evidence>
<dbReference type="PANTHER" id="PTHR45962:SF1">
    <property type="entry name" value="N-FATTY-ACYL-AMINO ACID SYNTHASE_HYDROLASE PM20D1"/>
    <property type="match status" value="1"/>
</dbReference>
<accession>A0A8H5MC80</accession>
<evidence type="ECO:0000256" key="4">
    <source>
        <dbReference type="ARBA" id="ARBA00022801"/>
    </source>
</evidence>
<keyword evidence="8" id="KW-1185">Reference proteome</keyword>
<dbReference type="Gene3D" id="3.40.630.10">
    <property type="entry name" value="Zn peptidases"/>
    <property type="match status" value="1"/>
</dbReference>
<feature type="transmembrane region" description="Helical" evidence="6">
    <location>
        <begin position="21"/>
        <end position="43"/>
    </location>
</feature>
<comment type="caution">
    <text evidence="7">The sequence shown here is derived from an EMBL/GenBank/DDBJ whole genome shotgun (WGS) entry which is preliminary data.</text>
</comment>
<evidence type="ECO:0000256" key="2">
    <source>
        <dbReference type="ARBA" id="ARBA00022670"/>
    </source>
</evidence>
<dbReference type="PROSITE" id="PS00758">
    <property type="entry name" value="ARGE_DAPE_CPG2_1"/>
    <property type="match status" value="1"/>
</dbReference>
<keyword evidence="2" id="KW-0645">Protease</keyword>
<sequence>MQEKRDLAVPSIPGETYRARALRHLVLCSGLIVAALVVNNFIFNPANIGRQDCGHLEQREPLCPQLDALDPSNPIWRTVGELISTDAFKERAVDWLAGAVQIPTEIYDDVTEIDDHRWDSFRRFHEYLLEAFPLVHSSLKLTKVNSYGLLYEWTGADLSLKPVLLAAHQDVVPVEPQTVADWTYPPFSGHFDGTRIWGRGSSDDKSGLIGLLSAIESMLELGFSPERTLVLSFGCDEEASGHFGARELGKAMLDIYGRNSFAFIVDEGGGFSEEYGTTFATPGVAEKGYLDLRIDVASLGGHSSVPPSHTTIGMLSRILVELEENPFPVEMSTESVLYGTLKCYASHGKTMPLDLRKAIVDSTRSKKALKHLGDILFTDPTNVALVGSTQAIDIVQGGVKSNALPEQAYAVVNHRISTLSSLAEVIEHDTKTIKGVAERFNLTFISFGETISDPGVPGAFGSLVLSDAYNSSLPPLRRRRHQGHTRDPMSSFREQFKRHTTLIEG</sequence>
<evidence type="ECO:0000256" key="1">
    <source>
        <dbReference type="ARBA" id="ARBA00006247"/>
    </source>
</evidence>
<evidence type="ECO:0008006" key="9">
    <source>
        <dbReference type="Google" id="ProtNLM"/>
    </source>
</evidence>
<evidence type="ECO:0000313" key="8">
    <source>
        <dbReference type="Proteomes" id="UP000518752"/>
    </source>
</evidence>
<dbReference type="GO" id="GO:0004180">
    <property type="term" value="F:carboxypeptidase activity"/>
    <property type="evidence" value="ECO:0007669"/>
    <property type="project" value="TreeGrafter"/>
</dbReference>
<dbReference type="SUPFAM" id="SSF55031">
    <property type="entry name" value="Bacterial exopeptidase dimerisation domain"/>
    <property type="match status" value="1"/>
</dbReference>
<dbReference type="EMBL" id="JAACJN010000028">
    <property type="protein sequence ID" value="KAF5388643.1"/>
    <property type="molecule type" value="Genomic_DNA"/>
</dbReference>
<dbReference type="InterPro" id="IPR001261">
    <property type="entry name" value="ArgE/DapE_CS"/>
</dbReference>